<keyword evidence="1" id="KW-1133">Transmembrane helix</keyword>
<organism evidence="2 3">
    <name type="scientific">Morella rubra</name>
    <name type="common">Chinese bayberry</name>
    <dbReference type="NCBI Taxonomy" id="262757"/>
    <lineage>
        <taxon>Eukaryota</taxon>
        <taxon>Viridiplantae</taxon>
        <taxon>Streptophyta</taxon>
        <taxon>Embryophyta</taxon>
        <taxon>Tracheophyta</taxon>
        <taxon>Spermatophyta</taxon>
        <taxon>Magnoliopsida</taxon>
        <taxon>eudicotyledons</taxon>
        <taxon>Gunneridae</taxon>
        <taxon>Pentapetalae</taxon>
        <taxon>rosids</taxon>
        <taxon>fabids</taxon>
        <taxon>Fagales</taxon>
        <taxon>Myricaceae</taxon>
        <taxon>Morella</taxon>
    </lineage>
</organism>
<keyword evidence="1" id="KW-0472">Membrane</keyword>
<proteinExistence type="predicted"/>
<dbReference type="AlphaFoldDB" id="A0A6A1W9R3"/>
<accession>A0A6A1W9R3</accession>
<dbReference type="Proteomes" id="UP000516437">
    <property type="component" value="Chromosome 3"/>
</dbReference>
<feature type="transmembrane region" description="Helical" evidence="1">
    <location>
        <begin position="31"/>
        <end position="53"/>
    </location>
</feature>
<dbReference type="EMBL" id="RXIC02000021">
    <property type="protein sequence ID" value="KAB1219550.1"/>
    <property type="molecule type" value="Genomic_DNA"/>
</dbReference>
<comment type="caution">
    <text evidence="2">The sequence shown here is derived from an EMBL/GenBank/DDBJ whole genome shotgun (WGS) entry which is preliminary data.</text>
</comment>
<gene>
    <name evidence="2" type="ORF">CJ030_MR3G012346</name>
</gene>
<reference evidence="2 3" key="1">
    <citation type="journal article" date="2019" name="Plant Biotechnol. J.">
        <title>The red bayberry genome and genetic basis of sex determination.</title>
        <authorList>
            <person name="Jia H.M."/>
            <person name="Jia H.J."/>
            <person name="Cai Q.L."/>
            <person name="Wang Y."/>
            <person name="Zhao H.B."/>
            <person name="Yang W.F."/>
            <person name="Wang G.Y."/>
            <person name="Li Y.H."/>
            <person name="Zhan D.L."/>
            <person name="Shen Y.T."/>
            <person name="Niu Q.F."/>
            <person name="Chang L."/>
            <person name="Qiu J."/>
            <person name="Zhao L."/>
            <person name="Xie H.B."/>
            <person name="Fu W.Y."/>
            <person name="Jin J."/>
            <person name="Li X.W."/>
            <person name="Jiao Y."/>
            <person name="Zhou C.C."/>
            <person name="Tu T."/>
            <person name="Chai C.Y."/>
            <person name="Gao J.L."/>
            <person name="Fan L.J."/>
            <person name="van de Weg E."/>
            <person name="Wang J.Y."/>
            <person name="Gao Z.S."/>
        </authorList>
    </citation>
    <scope>NUCLEOTIDE SEQUENCE [LARGE SCALE GENOMIC DNA]</scope>
    <source>
        <tissue evidence="2">Leaves</tissue>
    </source>
</reference>
<keyword evidence="1" id="KW-0812">Transmembrane</keyword>
<sequence length="56" mass="6594">MSCIEFFDISKPHQDKGYFYLHQQLFISKHFVIVTVLIALIQEDLLLAFMCSLMNL</sequence>
<protein>
    <submittedName>
        <fullName evidence="2">Uncharacterized protein</fullName>
    </submittedName>
</protein>
<evidence type="ECO:0000256" key="1">
    <source>
        <dbReference type="SAM" id="Phobius"/>
    </source>
</evidence>
<evidence type="ECO:0000313" key="2">
    <source>
        <dbReference type="EMBL" id="KAB1219550.1"/>
    </source>
</evidence>
<name>A0A6A1W9R3_9ROSI</name>
<keyword evidence="3" id="KW-1185">Reference proteome</keyword>
<evidence type="ECO:0000313" key="3">
    <source>
        <dbReference type="Proteomes" id="UP000516437"/>
    </source>
</evidence>